<evidence type="ECO:0000313" key="2">
    <source>
        <dbReference type="EMBL" id="CAG8805112.1"/>
    </source>
</evidence>
<keyword evidence="3" id="KW-1185">Reference proteome</keyword>
<evidence type="ECO:0000313" key="3">
    <source>
        <dbReference type="Proteomes" id="UP000789405"/>
    </source>
</evidence>
<sequence length="48" mass="5544">PMPNTNDRCFTTSSRKTRQEEMNGYISQVGRKKTMLLKKLAKDEISPN</sequence>
<name>A0A9N9P5A6_9GLOM</name>
<evidence type="ECO:0000256" key="1">
    <source>
        <dbReference type="SAM" id="MobiDB-lite"/>
    </source>
</evidence>
<comment type="caution">
    <text evidence="2">The sequence shown here is derived from an EMBL/GenBank/DDBJ whole genome shotgun (WGS) entry which is preliminary data.</text>
</comment>
<dbReference type="EMBL" id="CAJVPY010039753">
    <property type="protein sequence ID" value="CAG8805112.1"/>
    <property type="molecule type" value="Genomic_DNA"/>
</dbReference>
<organism evidence="2 3">
    <name type="scientific">Dentiscutata erythropus</name>
    <dbReference type="NCBI Taxonomy" id="1348616"/>
    <lineage>
        <taxon>Eukaryota</taxon>
        <taxon>Fungi</taxon>
        <taxon>Fungi incertae sedis</taxon>
        <taxon>Mucoromycota</taxon>
        <taxon>Glomeromycotina</taxon>
        <taxon>Glomeromycetes</taxon>
        <taxon>Diversisporales</taxon>
        <taxon>Gigasporaceae</taxon>
        <taxon>Dentiscutata</taxon>
    </lineage>
</organism>
<protein>
    <submittedName>
        <fullName evidence="2">21291_t:CDS:1</fullName>
    </submittedName>
</protein>
<reference evidence="2" key="1">
    <citation type="submission" date="2021-06" db="EMBL/GenBank/DDBJ databases">
        <authorList>
            <person name="Kallberg Y."/>
            <person name="Tangrot J."/>
            <person name="Rosling A."/>
        </authorList>
    </citation>
    <scope>NUCLEOTIDE SEQUENCE</scope>
    <source>
        <strain evidence="2">MA453B</strain>
    </source>
</reference>
<dbReference type="Proteomes" id="UP000789405">
    <property type="component" value="Unassembled WGS sequence"/>
</dbReference>
<feature type="compositionally biased region" description="Polar residues" evidence="1">
    <location>
        <begin position="1"/>
        <end position="14"/>
    </location>
</feature>
<proteinExistence type="predicted"/>
<accession>A0A9N9P5A6</accession>
<dbReference type="AlphaFoldDB" id="A0A9N9P5A6"/>
<gene>
    <name evidence="2" type="ORF">DERYTH_LOCUS24222</name>
</gene>
<feature type="region of interest" description="Disordered" evidence="1">
    <location>
        <begin position="1"/>
        <end position="27"/>
    </location>
</feature>
<feature type="non-terminal residue" evidence="2">
    <location>
        <position position="1"/>
    </location>
</feature>